<proteinExistence type="predicted"/>
<feature type="transmembrane region" description="Helical" evidence="1">
    <location>
        <begin position="33"/>
        <end position="53"/>
    </location>
</feature>
<feature type="domain" description="Putative sensor" evidence="2">
    <location>
        <begin position="33"/>
        <end position="217"/>
    </location>
</feature>
<accession>A0ABU2MKC8</accession>
<gene>
    <name evidence="3" type="ORF">RM590_05400</name>
</gene>
<organism evidence="3 4">
    <name type="scientific">Streptomyces litchfieldiae</name>
    <dbReference type="NCBI Taxonomy" id="3075543"/>
    <lineage>
        <taxon>Bacteria</taxon>
        <taxon>Bacillati</taxon>
        <taxon>Actinomycetota</taxon>
        <taxon>Actinomycetes</taxon>
        <taxon>Kitasatosporales</taxon>
        <taxon>Streptomycetaceae</taxon>
        <taxon>Streptomyces</taxon>
    </lineage>
</organism>
<evidence type="ECO:0000256" key="1">
    <source>
        <dbReference type="SAM" id="Phobius"/>
    </source>
</evidence>
<feature type="transmembrane region" description="Helical" evidence="1">
    <location>
        <begin position="59"/>
        <end position="79"/>
    </location>
</feature>
<evidence type="ECO:0000259" key="2">
    <source>
        <dbReference type="Pfam" id="PF13796"/>
    </source>
</evidence>
<dbReference type="Pfam" id="PF13796">
    <property type="entry name" value="Sensor"/>
    <property type="match status" value="1"/>
</dbReference>
<sequence>MTEMTTLPAVTAGAPARTRRSGRFERFGRELRYLTAGLPVGIAAYTVIVAGFSVGLGSLALVIGVPVLAWTLSVARWFAAGERRQVETATGRAMPAPHYRVAGPGATLGQWWRALGDPQSWRDLLHAFLAFPLRVTTFCLALTWTVGGLGELLYGTWAWSLPRDEGETGVLDLAFGISSEAADIAFNTGVGIVLLATAVPMVRGLVALQAALARALLTPSGDGGSSTHNPA</sequence>
<keyword evidence="1" id="KW-0812">Transmembrane</keyword>
<dbReference type="Proteomes" id="UP001183246">
    <property type="component" value="Unassembled WGS sequence"/>
</dbReference>
<dbReference type="RefSeq" id="WP_311703196.1">
    <property type="nucleotide sequence ID" value="NZ_JAVREL010000002.1"/>
</dbReference>
<dbReference type="InterPro" id="IPR025828">
    <property type="entry name" value="Put_sensor_dom"/>
</dbReference>
<reference evidence="4" key="1">
    <citation type="submission" date="2023-07" db="EMBL/GenBank/DDBJ databases">
        <title>30 novel species of actinomycetes from the DSMZ collection.</title>
        <authorList>
            <person name="Nouioui I."/>
        </authorList>
    </citation>
    <scope>NUCLEOTIDE SEQUENCE [LARGE SCALE GENOMIC DNA]</scope>
    <source>
        <strain evidence="4">DSM 44938</strain>
    </source>
</reference>
<comment type="caution">
    <text evidence="3">The sequence shown here is derived from an EMBL/GenBank/DDBJ whole genome shotgun (WGS) entry which is preliminary data.</text>
</comment>
<dbReference type="EMBL" id="JAVREL010000002">
    <property type="protein sequence ID" value="MDT0342066.1"/>
    <property type="molecule type" value="Genomic_DNA"/>
</dbReference>
<evidence type="ECO:0000313" key="4">
    <source>
        <dbReference type="Proteomes" id="UP001183246"/>
    </source>
</evidence>
<keyword evidence="1" id="KW-1133">Transmembrane helix</keyword>
<protein>
    <submittedName>
        <fullName evidence="3">Sensor domain-containing protein</fullName>
    </submittedName>
</protein>
<evidence type="ECO:0000313" key="3">
    <source>
        <dbReference type="EMBL" id="MDT0342066.1"/>
    </source>
</evidence>
<name>A0ABU2MKC8_9ACTN</name>
<keyword evidence="1" id="KW-0472">Membrane</keyword>
<keyword evidence="4" id="KW-1185">Reference proteome</keyword>